<dbReference type="InterPro" id="IPR007046">
    <property type="entry name" value="RNA_pol_sigma_54_core-bd"/>
</dbReference>
<evidence type="ECO:0000259" key="9">
    <source>
        <dbReference type="Pfam" id="PF04552"/>
    </source>
</evidence>
<dbReference type="InterPro" id="IPR007634">
    <property type="entry name" value="RNA_pol_sigma_54_DNA-bd"/>
</dbReference>
<evidence type="ECO:0000313" key="11">
    <source>
        <dbReference type="EMBL" id="RYC50566.1"/>
    </source>
</evidence>
<dbReference type="Gene3D" id="1.10.10.1330">
    <property type="entry name" value="RNA polymerase sigma-54 factor, core-binding domain"/>
    <property type="match status" value="1"/>
</dbReference>
<feature type="domain" description="RNA polymerase sigma factor 54 core-binding" evidence="10">
    <location>
        <begin position="112"/>
        <end position="303"/>
    </location>
</feature>
<keyword evidence="5" id="KW-0805">Transcription regulation</keyword>
<feature type="domain" description="RNA polymerase sigma factor 54 DNA-binding" evidence="9">
    <location>
        <begin position="326"/>
        <end position="483"/>
    </location>
</feature>
<dbReference type="RefSeq" id="WP_129655580.1">
    <property type="nucleotide sequence ID" value="NZ_ML142913.1"/>
</dbReference>
<dbReference type="Pfam" id="PF04552">
    <property type="entry name" value="Sigma54_DBD"/>
    <property type="match status" value="1"/>
</dbReference>
<gene>
    <name evidence="11" type="ORF">DN53_18225</name>
</gene>
<sequence>MLKQHLQFKLSQKLSPQQIQLMKLIQLPTQAFEQRLKQELEENPALESGKAESDVMDDVYEDTYDDSSDNETISAEDINIDDYLSDDEIPDYRTRTNNYSADDEEKSIPYAAGTSFNQHLINQLNTVYLDDEEWAIAEFLVGSVDESGYIRRPIADIMDDLAFTQNIYVDEKKIQSVLKVVQELDPPGVAARSLDECLIIQLKRKEQKPSVELAINILEKSFDQFTKKHYAKLIQKYHITEEELKAAISEIERLNPKPGGSYSGNTRMIEHIVPDFSIRIVDGELELSLNGRNAPELHVSKEYNNMLQGYKDSKEKSKSQKDTVLFIKQKLDAAKWFIDAIKQRQQTLFVTMSTIMNYQKEYFLTGDERKLRPMILKDIADQIDMDVSTVSRVANSKYVDTPYGTKLIKDYFSEAMKNEQGEDVSTKEIKKILETVIGDEEKKKPLTDDKLAKILKERGYPIARRTVAKYREQLGIPVARLRKEI</sequence>
<dbReference type="PROSITE" id="PS50044">
    <property type="entry name" value="SIGMA54_3"/>
    <property type="match status" value="1"/>
</dbReference>
<dbReference type="GO" id="GO:0001216">
    <property type="term" value="F:DNA-binding transcription activator activity"/>
    <property type="evidence" value="ECO:0007669"/>
    <property type="project" value="InterPro"/>
</dbReference>
<dbReference type="EMBL" id="JJMP01000009">
    <property type="protein sequence ID" value="RYC50566.1"/>
    <property type="molecule type" value="Genomic_DNA"/>
</dbReference>
<keyword evidence="3" id="KW-0808">Transferase</keyword>
<dbReference type="PANTHER" id="PTHR32248:SF4">
    <property type="entry name" value="RNA POLYMERASE SIGMA-54 FACTOR"/>
    <property type="match status" value="1"/>
</dbReference>
<keyword evidence="12" id="KW-1185">Reference proteome</keyword>
<evidence type="ECO:0000259" key="10">
    <source>
        <dbReference type="Pfam" id="PF04963"/>
    </source>
</evidence>
<dbReference type="GO" id="GO:0016987">
    <property type="term" value="F:sigma factor activity"/>
    <property type="evidence" value="ECO:0007669"/>
    <property type="project" value="UniProtKB-KW"/>
</dbReference>
<comment type="caution">
    <text evidence="11">The sequence shown here is derived from an EMBL/GenBank/DDBJ whole genome shotgun (WGS) entry which is preliminary data.</text>
</comment>
<reference evidence="11 12" key="1">
    <citation type="submission" date="2014-04" db="EMBL/GenBank/DDBJ databases">
        <title>Whole genome of Muricauda olearia.</title>
        <authorList>
            <person name="Zhang X.-H."/>
            <person name="Tang K."/>
        </authorList>
    </citation>
    <scope>NUCLEOTIDE SEQUENCE [LARGE SCALE GENOMIC DNA]</scope>
    <source>
        <strain evidence="11 12">Th120</strain>
    </source>
</reference>
<keyword evidence="4" id="KW-0548">Nucleotidyltransferase</keyword>
<evidence type="ECO:0000256" key="3">
    <source>
        <dbReference type="ARBA" id="ARBA00022679"/>
    </source>
</evidence>
<dbReference type="GO" id="GO:0016779">
    <property type="term" value="F:nucleotidyltransferase activity"/>
    <property type="evidence" value="ECO:0007669"/>
    <property type="project" value="UniProtKB-KW"/>
</dbReference>
<keyword evidence="6" id="KW-0731">Sigma factor</keyword>
<keyword evidence="7" id="KW-0238">DNA-binding</keyword>
<dbReference type="Pfam" id="PF04963">
    <property type="entry name" value="Sigma54_CBD"/>
    <property type="match status" value="1"/>
</dbReference>
<dbReference type="PRINTS" id="PR00045">
    <property type="entry name" value="SIGMA54FCT"/>
</dbReference>
<evidence type="ECO:0000256" key="7">
    <source>
        <dbReference type="ARBA" id="ARBA00023125"/>
    </source>
</evidence>
<dbReference type="Proteomes" id="UP000290261">
    <property type="component" value="Unassembled WGS sequence"/>
</dbReference>
<keyword evidence="8" id="KW-0804">Transcription</keyword>
<evidence type="ECO:0000256" key="2">
    <source>
        <dbReference type="ARBA" id="ARBA00022478"/>
    </source>
</evidence>
<dbReference type="GO" id="GO:0006352">
    <property type="term" value="P:DNA-templated transcription initiation"/>
    <property type="evidence" value="ECO:0007669"/>
    <property type="project" value="InterPro"/>
</dbReference>
<evidence type="ECO:0000256" key="5">
    <source>
        <dbReference type="ARBA" id="ARBA00023015"/>
    </source>
</evidence>
<evidence type="ECO:0000313" key="12">
    <source>
        <dbReference type="Proteomes" id="UP000290261"/>
    </source>
</evidence>
<dbReference type="PANTHER" id="PTHR32248">
    <property type="entry name" value="RNA POLYMERASE SIGMA-54 FACTOR"/>
    <property type="match status" value="1"/>
</dbReference>
<proteinExistence type="inferred from homology"/>
<organism evidence="11 12">
    <name type="scientific">Flagellimonas olearia</name>
    <dbReference type="NCBI Taxonomy" id="552546"/>
    <lineage>
        <taxon>Bacteria</taxon>
        <taxon>Pseudomonadati</taxon>
        <taxon>Bacteroidota</taxon>
        <taxon>Flavobacteriia</taxon>
        <taxon>Flavobacteriales</taxon>
        <taxon>Flavobacteriaceae</taxon>
        <taxon>Flagellimonas</taxon>
    </lineage>
</organism>
<accession>A0A444VIH1</accession>
<dbReference type="PIRSF" id="PIRSF000774">
    <property type="entry name" value="RpoN"/>
    <property type="match status" value="1"/>
</dbReference>
<dbReference type="AlphaFoldDB" id="A0A444VIH1"/>
<dbReference type="Gene3D" id="1.10.10.60">
    <property type="entry name" value="Homeodomain-like"/>
    <property type="match status" value="1"/>
</dbReference>
<comment type="similarity">
    <text evidence="1">Belongs to the sigma-54 factor family.</text>
</comment>
<dbReference type="Pfam" id="PF00309">
    <property type="entry name" value="Sigma54_AID"/>
    <property type="match status" value="1"/>
</dbReference>
<name>A0A444VIH1_9FLAO</name>
<evidence type="ECO:0000256" key="6">
    <source>
        <dbReference type="ARBA" id="ARBA00023082"/>
    </source>
</evidence>
<keyword evidence="2" id="KW-0240">DNA-directed RNA polymerase</keyword>
<dbReference type="InterPro" id="IPR000394">
    <property type="entry name" value="RNA_pol_sigma_54"/>
</dbReference>
<dbReference type="GO" id="GO:0003677">
    <property type="term" value="F:DNA binding"/>
    <property type="evidence" value="ECO:0007669"/>
    <property type="project" value="UniProtKB-KW"/>
</dbReference>
<evidence type="ECO:0000256" key="4">
    <source>
        <dbReference type="ARBA" id="ARBA00022695"/>
    </source>
</evidence>
<evidence type="ECO:0000256" key="1">
    <source>
        <dbReference type="ARBA" id="ARBA00008798"/>
    </source>
</evidence>
<dbReference type="NCBIfam" id="TIGR02395">
    <property type="entry name" value="rpoN_sigma"/>
    <property type="match status" value="1"/>
</dbReference>
<evidence type="ECO:0000256" key="8">
    <source>
        <dbReference type="ARBA" id="ARBA00023163"/>
    </source>
</evidence>
<protein>
    <submittedName>
        <fullName evidence="11">RNA polymerase sigma54 factor</fullName>
    </submittedName>
</protein>
<dbReference type="PROSITE" id="PS00718">
    <property type="entry name" value="SIGMA54_2"/>
    <property type="match status" value="1"/>
</dbReference>
<dbReference type="GO" id="GO:0000428">
    <property type="term" value="C:DNA-directed RNA polymerase complex"/>
    <property type="evidence" value="ECO:0007669"/>
    <property type="project" value="UniProtKB-KW"/>
</dbReference>
<dbReference type="InterPro" id="IPR038709">
    <property type="entry name" value="RpoN_core-bd_sf"/>
</dbReference>